<dbReference type="EMBL" id="JAFIRA010000044">
    <property type="protein sequence ID" value="MCJ2544026.1"/>
    <property type="molecule type" value="Genomic_DNA"/>
</dbReference>
<dbReference type="InterPro" id="IPR011251">
    <property type="entry name" value="Luciferase-like_dom"/>
</dbReference>
<dbReference type="InterPro" id="IPR050766">
    <property type="entry name" value="Bact_Lucif_Oxidored"/>
</dbReference>
<evidence type="ECO:0000259" key="1">
    <source>
        <dbReference type="Pfam" id="PF00296"/>
    </source>
</evidence>
<protein>
    <submittedName>
        <fullName evidence="2">LLM class flavin-dependent oxidoreductase</fullName>
    </submittedName>
</protein>
<dbReference type="PANTHER" id="PTHR30137:SF6">
    <property type="entry name" value="LUCIFERASE-LIKE MONOOXYGENASE"/>
    <property type="match status" value="1"/>
</dbReference>
<name>A0ABT0CE15_THEVL</name>
<organism evidence="2 3">
    <name type="scientific">Thermostichus vulcanus str. 'Rupite'</name>
    <dbReference type="NCBI Taxonomy" id="2813851"/>
    <lineage>
        <taxon>Bacteria</taxon>
        <taxon>Bacillati</taxon>
        <taxon>Cyanobacteriota</taxon>
        <taxon>Cyanophyceae</taxon>
        <taxon>Thermostichales</taxon>
        <taxon>Thermostichaceae</taxon>
        <taxon>Thermostichus</taxon>
    </lineage>
</organism>
<evidence type="ECO:0000313" key="2">
    <source>
        <dbReference type="EMBL" id="MCJ2544026.1"/>
    </source>
</evidence>
<accession>A0ABT0CE15</accession>
<keyword evidence="3" id="KW-1185">Reference proteome</keyword>
<gene>
    <name evidence="2" type="ORF">JX360_14125</name>
</gene>
<reference evidence="2" key="1">
    <citation type="submission" date="2021-02" db="EMBL/GenBank/DDBJ databases">
        <title>The CRISPR/cas machinery reduction and long-range gene transfer in the hot spring cyanobacterium Synechococcus.</title>
        <authorList>
            <person name="Dvorak P."/>
            <person name="Jahodarova E."/>
            <person name="Hasler P."/>
            <person name="Poulickova A."/>
        </authorList>
    </citation>
    <scope>NUCLEOTIDE SEQUENCE</scope>
    <source>
        <strain evidence="2">Rupite</strain>
    </source>
</reference>
<dbReference type="Proteomes" id="UP000830835">
    <property type="component" value="Unassembled WGS sequence"/>
</dbReference>
<sequence length="335" mass="36838">MKIGLFHQMWAHAALSDAEFFAQAITDVRWADELGFDSFWMGEHHLVRNTPFYGRVPIPELMVARLAGETRQIKLGTGVKILTVADPMRFAESITTLDLLTQGRVVFGVGQGSGGDIQQAGFAGIDKRAQFRANLMQVIEYLNTGPDADKPCLTPPPSPGLVDKLWVASRDTETVSLIAQQGLNLLVGQAEAPVKQAEYVRHYRQQGSHGKVCGCRLVHVAETDAEALRQVEAGATLYFNLYSKGVYYQEAIAEGRIPATPPESLPDMLDRLDYLVGSPQTVAQKLQSYCDTVGLDLLNVMVHIPGLAEEDVRRSMQLVIQEVAPQLRPTLQLVA</sequence>
<proteinExistence type="predicted"/>
<evidence type="ECO:0000313" key="3">
    <source>
        <dbReference type="Proteomes" id="UP000830835"/>
    </source>
</evidence>
<dbReference type="Pfam" id="PF00296">
    <property type="entry name" value="Bac_luciferase"/>
    <property type="match status" value="1"/>
</dbReference>
<comment type="caution">
    <text evidence="2">The sequence shown here is derived from an EMBL/GenBank/DDBJ whole genome shotgun (WGS) entry which is preliminary data.</text>
</comment>
<dbReference type="InterPro" id="IPR036661">
    <property type="entry name" value="Luciferase-like_sf"/>
</dbReference>
<dbReference type="RefSeq" id="WP_244352158.1">
    <property type="nucleotide sequence ID" value="NZ_JAFIRA010000044.1"/>
</dbReference>
<feature type="domain" description="Luciferase-like" evidence="1">
    <location>
        <begin position="1"/>
        <end position="292"/>
    </location>
</feature>
<dbReference type="PANTHER" id="PTHR30137">
    <property type="entry name" value="LUCIFERASE-LIKE MONOOXYGENASE"/>
    <property type="match status" value="1"/>
</dbReference>
<dbReference type="SUPFAM" id="SSF51679">
    <property type="entry name" value="Bacterial luciferase-like"/>
    <property type="match status" value="1"/>
</dbReference>
<dbReference type="Gene3D" id="3.20.20.30">
    <property type="entry name" value="Luciferase-like domain"/>
    <property type="match status" value="1"/>
</dbReference>